<evidence type="ECO:0000313" key="1">
    <source>
        <dbReference type="Proteomes" id="UP000095287"/>
    </source>
</evidence>
<accession>A0A1I7Z3Z9</accession>
<sequence length="123" mass="13679">MSVSWKKSPENTRSAATISYTPIDDVRPPCVKPCAGVVADSRRKFLILFGAARIPDHITEVKCLYNRLSGIKCVEEKYRLTVLRKNETSGLMEAHDAQVSVACVAFLQNSKRDFLIPIKSSPP</sequence>
<protein>
    <submittedName>
        <fullName evidence="2">BRCT domain-containing protein</fullName>
    </submittedName>
</protein>
<keyword evidence="1" id="KW-1185">Reference proteome</keyword>
<reference evidence="2" key="1">
    <citation type="submission" date="2016-11" db="UniProtKB">
        <authorList>
            <consortium name="WormBaseParasite"/>
        </authorList>
    </citation>
    <scope>IDENTIFICATION</scope>
</reference>
<dbReference type="AlphaFoldDB" id="A0A1I7Z3Z9"/>
<evidence type="ECO:0000313" key="2">
    <source>
        <dbReference type="WBParaSite" id="L893_g22692.t1"/>
    </source>
</evidence>
<name>A0A1I7Z3Z9_9BILA</name>
<dbReference type="WBParaSite" id="L893_g22692.t1">
    <property type="protein sequence ID" value="L893_g22692.t1"/>
    <property type="gene ID" value="L893_g22692"/>
</dbReference>
<proteinExistence type="predicted"/>
<organism evidence="1 2">
    <name type="scientific">Steinernema glaseri</name>
    <dbReference type="NCBI Taxonomy" id="37863"/>
    <lineage>
        <taxon>Eukaryota</taxon>
        <taxon>Metazoa</taxon>
        <taxon>Ecdysozoa</taxon>
        <taxon>Nematoda</taxon>
        <taxon>Chromadorea</taxon>
        <taxon>Rhabditida</taxon>
        <taxon>Tylenchina</taxon>
        <taxon>Panagrolaimomorpha</taxon>
        <taxon>Strongyloidoidea</taxon>
        <taxon>Steinernematidae</taxon>
        <taxon>Steinernema</taxon>
    </lineage>
</organism>
<dbReference type="Proteomes" id="UP000095287">
    <property type="component" value="Unplaced"/>
</dbReference>